<name>A0A1I5GIV8_9FIRM</name>
<evidence type="ECO:0000313" key="2">
    <source>
        <dbReference type="EMBL" id="SFO35907.1"/>
    </source>
</evidence>
<organism evidence="2 3">
    <name type="scientific">Anaerocolumna aminovalerica</name>
    <dbReference type="NCBI Taxonomy" id="1527"/>
    <lineage>
        <taxon>Bacteria</taxon>
        <taxon>Bacillati</taxon>
        <taxon>Bacillota</taxon>
        <taxon>Clostridia</taxon>
        <taxon>Lachnospirales</taxon>
        <taxon>Lachnospiraceae</taxon>
        <taxon>Anaerocolumna</taxon>
    </lineage>
</organism>
<dbReference type="PROSITE" id="PS50943">
    <property type="entry name" value="HTH_CROC1"/>
    <property type="match status" value="1"/>
</dbReference>
<dbReference type="InterPro" id="IPR048093">
    <property type="entry name" value="MobT"/>
</dbReference>
<dbReference type="Pfam" id="PF13560">
    <property type="entry name" value="HTH_31"/>
    <property type="match status" value="1"/>
</dbReference>
<dbReference type="Proteomes" id="UP000198806">
    <property type="component" value="Unassembled WGS sequence"/>
</dbReference>
<dbReference type="AlphaFoldDB" id="A0A1I5GIV8"/>
<dbReference type="GO" id="GO:0003677">
    <property type="term" value="F:DNA binding"/>
    <property type="evidence" value="ECO:0007669"/>
    <property type="project" value="InterPro"/>
</dbReference>
<feature type="domain" description="HTH cro/C1-type" evidence="1">
    <location>
        <begin position="15"/>
        <end position="71"/>
    </location>
</feature>
<dbReference type="Gene3D" id="1.10.260.40">
    <property type="entry name" value="lambda repressor-like DNA-binding domains"/>
    <property type="match status" value="1"/>
</dbReference>
<dbReference type="CDD" id="cd00093">
    <property type="entry name" value="HTH_XRE"/>
    <property type="match status" value="1"/>
</dbReference>
<dbReference type="InterPro" id="IPR040819">
    <property type="entry name" value="Rol_Rep_N"/>
</dbReference>
<dbReference type="Pfam" id="PF18106">
    <property type="entry name" value="Rol_Rep_N"/>
    <property type="match status" value="1"/>
</dbReference>
<sequence length="405" mass="47569">MGGILLNTDTWVQELREKRSSYGISQRRLAVAAGITRQYLSDMETGKIVPSEELQASILEALERFNPDSPLEMLFDYVRIRFPTLDVKHIVQDVLKLKLSYMLHEDYGFYSYAEHYSLGDIFVLVSPEQEKGVLLELKGRGCRQFESYLLAQERSWYEFFMDCLVEGGVMKRLDLAINDKAGILNIPNLTEKCQKEECISVFRSFKSYRSGELVRREEKECMGNTLYIGSLQSEVYFCIYEKDYEQYKKNDIPIEEAEVKNRFEIRLKNERAYHALRDLLSYDNPEQTAFKIINRYVRFVDRDNTKPRSDWQLNEEWAWFIGENRESMKLTTKPEPYSFQRTLNWISHQVAPTLKVAMKLDELNHTQVVKEIITHAKLTKRHRTILKQQAASTKELIVKETDTAL</sequence>
<evidence type="ECO:0000313" key="3">
    <source>
        <dbReference type="Proteomes" id="UP000198806"/>
    </source>
</evidence>
<gene>
    <name evidence="2" type="ORF">SAMN04489757_1203</name>
</gene>
<dbReference type="RefSeq" id="WP_091687105.1">
    <property type="nucleotide sequence ID" value="NZ_BAABFM010000028.1"/>
</dbReference>
<dbReference type="Pfam" id="PF02486">
    <property type="entry name" value="Rep_trans"/>
    <property type="match status" value="1"/>
</dbReference>
<accession>A0A1I5GIV8</accession>
<dbReference type="OrthoDB" id="2067664at2"/>
<keyword evidence="3" id="KW-1185">Reference proteome</keyword>
<evidence type="ECO:0000259" key="1">
    <source>
        <dbReference type="PROSITE" id="PS50943"/>
    </source>
</evidence>
<dbReference type="NCBIfam" id="NF041493">
    <property type="entry name" value="MobT"/>
    <property type="match status" value="1"/>
</dbReference>
<dbReference type="InterPro" id="IPR001387">
    <property type="entry name" value="Cro/C1-type_HTH"/>
</dbReference>
<dbReference type="SMART" id="SM00530">
    <property type="entry name" value="HTH_XRE"/>
    <property type="match status" value="1"/>
</dbReference>
<dbReference type="InterPro" id="IPR010982">
    <property type="entry name" value="Lambda_DNA-bd_dom_sf"/>
</dbReference>
<dbReference type="EMBL" id="FOWD01000020">
    <property type="protein sequence ID" value="SFO35907.1"/>
    <property type="molecule type" value="Genomic_DNA"/>
</dbReference>
<dbReference type="STRING" id="1527.SAMN04489757_1203"/>
<dbReference type="SUPFAM" id="SSF47413">
    <property type="entry name" value="lambda repressor-like DNA-binding domains"/>
    <property type="match status" value="1"/>
</dbReference>
<dbReference type="InterPro" id="IPR003491">
    <property type="entry name" value="REP-like_C"/>
</dbReference>
<protein>
    <submittedName>
        <fullName evidence="2">Phage replication initiation protein</fullName>
    </submittedName>
</protein>
<reference evidence="2" key="1">
    <citation type="submission" date="2016-10" db="EMBL/GenBank/DDBJ databases">
        <authorList>
            <person name="de Groot N.N."/>
        </authorList>
    </citation>
    <scope>NUCLEOTIDE SEQUENCE [LARGE SCALE GENOMIC DNA]</scope>
    <source>
        <strain evidence="2">DSM 1283</strain>
    </source>
</reference>
<proteinExistence type="predicted"/>